<accession>A0A9Q1Q4N0</accession>
<keyword evidence="7 12" id="KW-0560">Oxidoreductase</keyword>
<comment type="similarity">
    <text evidence="2 12">Belongs to the cytochrome P450 family.</text>
</comment>
<dbReference type="Pfam" id="PF00067">
    <property type="entry name" value="p450"/>
    <property type="match status" value="1"/>
</dbReference>
<proteinExistence type="inferred from homology"/>
<comment type="caution">
    <text evidence="13">The sequence shown here is derived from an EMBL/GenBank/DDBJ whole genome shotgun (WGS) entry which is preliminary data.</text>
</comment>
<evidence type="ECO:0000256" key="3">
    <source>
        <dbReference type="ARBA" id="ARBA00022617"/>
    </source>
</evidence>
<feature type="binding site" description="axial binding residue" evidence="11">
    <location>
        <position position="110"/>
    </location>
    <ligand>
        <name>heme</name>
        <dbReference type="ChEBI" id="CHEBI:30413"/>
    </ligand>
    <ligandPart>
        <name>Fe</name>
        <dbReference type="ChEBI" id="CHEBI:18248"/>
    </ligandPart>
</feature>
<dbReference type="GO" id="GO:0016020">
    <property type="term" value="C:membrane"/>
    <property type="evidence" value="ECO:0007669"/>
    <property type="project" value="UniProtKB-SubCell"/>
</dbReference>
<keyword evidence="6" id="KW-1133">Transmembrane helix</keyword>
<dbReference type="Proteomes" id="UP001153076">
    <property type="component" value="Unassembled WGS sequence"/>
</dbReference>
<dbReference type="InterPro" id="IPR050665">
    <property type="entry name" value="Cytochrome_P450_Monooxygen"/>
</dbReference>
<dbReference type="GO" id="GO:0005506">
    <property type="term" value="F:iron ion binding"/>
    <property type="evidence" value="ECO:0007669"/>
    <property type="project" value="InterPro"/>
</dbReference>
<dbReference type="GO" id="GO:0020037">
    <property type="term" value="F:heme binding"/>
    <property type="evidence" value="ECO:0007669"/>
    <property type="project" value="InterPro"/>
</dbReference>
<evidence type="ECO:0000313" key="14">
    <source>
        <dbReference type="Proteomes" id="UP001153076"/>
    </source>
</evidence>
<dbReference type="GO" id="GO:0004497">
    <property type="term" value="F:monooxygenase activity"/>
    <property type="evidence" value="ECO:0007669"/>
    <property type="project" value="UniProtKB-KW"/>
</dbReference>
<evidence type="ECO:0000256" key="6">
    <source>
        <dbReference type="ARBA" id="ARBA00022989"/>
    </source>
</evidence>
<keyword evidence="3 11" id="KW-0349">Heme</keyword>
<dbReference type="EMBL" id="JAKOGI010000887">
    <property type="protein sequence ID" value="KAJ8429522.1"/>
    <property type="molecule type" value="Genomic_DNA"/>
</dbReference>
<keyword evidence="14" id="KW-1185">Reference proteome</keyword>
<name>A0A9Q1Q4N0_9CARY</name>
<dbReference type="InterPro" id="IPR036396">
    <property type="entry name" value="Cyt_P450_sf"/>
</dbReference>
<comment type="cofactor">
    <cofactor evidence="11">
        <name>heme</name>
        <dbReference type="ChEBI" id="CHEBI:30413"/>
    </cofactor>
</comment>
<evidence type="ECO:0000256" key="1">
    <source>
        <dbReference type="ARBA" id="ARBA00004370"/>
    </source>
</evidence>
<evidence type="ECO:0000256" key="12">
    <source>
        <dbReference type="RuleBase" id="RU000461"/>
    </source>
</evidence>
<dbReference type="PROSITE" id="PS00086">
    <property type="entry name" value="CYTOCHROME_P450"/>
    <property type="match status" value="1"/>
</dbReference>
<dbReference type="PRINTS" id="PR00463">
    <property type="entry name" value="EP450I"/>
</dbReference>
<gene>
    <name evidence="13" type="ORF">Cgig2_026702</name>
</gene>
<evidence type="ECO:0000313" key="13">
    <source>
        <dbReference type="EMBL" id="KAJ8429522.1"/>
    </source>
</evidence>
<dbReference type="AlphaFoldDB" id="A0A9Q1Q4N0"/>
<evidence type="ECO:0000256" key="7">
    <source>
        <dbReference type="ARBA" id="ARBA00023002"/>
    </source>
</evidence>
<protein>
    <recommendedName>
        <fullName evidence="15">Cytochrome P450</fullName>
    </recommendedName>
</protein>
<comment type="subcellular location">
    <subcellularLocation>
        <location evidence="1">Membrane</location>
    </subcellularLocation>
</comment>
<evidence type="ECO:0008006" key="15">
    <source>
        <dbReference type="Google" id="ProtNLM"/>
    </source>
</evidence>
<evidence type="ECO:0000256" key="5">
    <source>
        <dbReference type="ARBA" id="ARBA00022723"/>
    </source>
</evidence>
<keyword evidence="9 12" id="KW-0503">Monooxygenase</keyword>
<dbReference type="InterPro" id="IPR001128">
    <property type="entry name" value="Cyt_P450"/>
</dbReference>
<evidence type="ECO:0000256" key="9">
    <source>
        <dbReference type="ARBA" id="ARBA00023033"/>
    </source>
</evidence>
<evidence type="ECO:0000256" key="8">
    <source>
        <dbReference type="ARBA" id="ARBA00023004"/>
    </source>
</evidence>
<reference evidence="13" key="1">
    <citation type="submission" date="2022-04" db="EMBL/GenBank/DDBJ databases">
        <title>Carnegiea gigantea Genome sequencing and assembly v2.</title>
        <authorList>
            <person name="Copetti D."/>
            <person name="Sanderson M.J."/>
            <person name="Burquez A."/>
            <person name="Wojciechowski M.F."/>
        </authorList>
    </citation>
    <scope>NUCLEOTIDE SEQUENCE</scope>
    <source>
        <strain evidence="13">SGP5-SGP5p</strain>
        <tissue evidence="13">Aerial part</tissue>
    </source>
</reference>
<keyword evidence="8 11" id="KW-0408">Iron</keyword>
<keyword evidence="5 11" id="KW-0479">Metal-binding</keyword>
<evidence type="ECO:0000256" key="10">
    <source>
        <dbReference type="ARBA" id="ARBA00023136"/>
    </source>
</evidence>
<dbReference type="PANTHER" id="PTHR24282">
    <property type="entry name" value="CYTOCHROME P450 FAMILY MEMBER"/>
    <property type="match status" value="1"/>
</dbReference>
<keyword evidence="4" id="KW-0812">Transmembrane</keyword>
<dbReference type="InterPro" id="IPR002401">
    <property type="entry name" value="Cyt_P450_E_grp-I"/>
</dbReference>
<dbReference type="SUPFAM" id="SSF48264">
    <property type="entry name" value="Cytochrome P450"/>
    <property type="match status" value="1"/>
</dbReference>
<dbReference type="InterPro" id="IPR017972">
    <property type="entry name" value="Cyt_P450_CS"/>
</dbReference>
<evidence type="ECO:0000256" key="2">
    <source>
        <dbReference type="ARBA" id="ARBA00010617"/>
    </source>
</evidence>
<dbReference type="PANTHER" id="PTHR24282:SF255">
    <property type="entry name" value="CYTOCHROME P450 72A11-RELATED"/>
    <property type="match status" value="1"/>
</dbReference>
<evidence type="ECO:0000256" key="11">
    <source>
        <dbReference type="PIRSR" id="PIRSR602401-1"/>
    </source>
</evidence>
<organism evidence="13 14">
    <name type="scientific">Carnegiea gigantea</name>
    <dbReference type="NCBI Taxonomy" id="171969"/>
    <lineage>
        <taxon>Eukaryota</taxon>
        <taxon>Viridiplantae</taxon>
        <taxon>Streptophyta</taxon>
        <taxon>Embryophyta</taxon>
        <taxon>Tracheophyta</taxon>
        <taxon>Spermatophyta</taxon>
        <taxon>Magnoliopsida</taxon>
        <taxon>eudicotyledons</taxon>
        <taxon>Gunneridae</taxon>
        <taxon>Pentapetalae</taxon>
        <taxon>Caryophyllales</taxon>
        <taxon>Cactineae</taxon>
        <taxon>Cactaceae</taxon>
        <taxon>Cactoideae</taxon>
        <taxon>Echinocereeae</taxon>
        <taxon>Carnegiea</taxon>
    </lineage>
</organism>
<sequence>MLFVASFARPRRKVNSGLTPNKAVAMLKLDKENMEEEELSTEVCNDITLGDIQLLAGVSINLPMVYIHHNEKLWGPKAKKFQPERFSNGILKATGGNMSFFSFGWGPHNCIGSNFAMMEAKVTLALILQRFSIELSPSYSHAPTIGDGALCPQFGAQLILHRL</sequence>
<dbReference type="Gene3D" id="1.10.630.10">
    <property type="entry name" value="Cytochrome P450"/>
    <property type="match status" value="1"/>
</dbReference>
<dbReference type="OrthoDB" id="1470350at2759"/>
<dbReference type="GO" id="GO:0016705">
    <property type="term" value="F:oxidoreductase activity, acting on paired donors, with incorporation or reduction of molecular oxygen"/>
    <property type="evidence" value="ECO:0007669"/>
    <property type="project" value="InterPro"/>
</dbReference>
<keyword evidence="10" id="KW-0472">Membrane</keyword>
<evidence type="ECO:0000256" key="4">
    <source>
        <dbReference type="ARBA" id="ARBA00022692"/>
    </source>
</evidence>